<evidence type="ECO:0000256" key="2">
    <source>
        <dbReference type="SAM" id="SignalP"/>
    </source>
</evidence>
<dbReference type="Proteomes" id="UP000274097">
    <property type="component" value="Unassembled WGS sequence"/>
</dbReference>
<dbReference type="Proteomes" id="UP000278036">
    <property type="component" value="Unassembled WGS sequence"/>
</dbReference>
<feature type="signal peptide" evidence="2">
    <location>
        <begin position="1"/>
        <end position="21"/>
    </location>
</feature>
<dbReference type="Gene3D" id="3.40.190.10">
    <property type="entry name" value="Periplasmic binding protein-like II"/>
    <property type="match status" value="2"/>
</dbReference>
<comment type="caution">
    <text evidence="4">The sequence shown here is derived from an EMBL/GenBank/DDBJ whole genome shotgun (WGS) entry which is preliminary data.</text>
</comment>
<dbReference type="SUPFAM" id="SSF53850">
    <property type="entry name" value="Periplasmic binding protein-like II"/>
    <property type="match status" value="1"/>
</dbReference>
<dbReference type="InParanoid" id="A0A3A9K017"/>
<dbReference type="EMBL" id="RAQU01000035">
    <property type="protein sequence ID" value="RKK04699.1"/>
    <property type="molecule type" value="Genomic_DNA"/>
</dbReference>
<proteinExistence type="predicted"/>
<evidence type="ECO:0000313" key="7">
    <source>
        <dbReference type="Proteomes" id="UP000278036"/>
    </source>
</evidence>
<evidence type="ECO:0000259" key="3">
    <source>
        <dbReference type="SMART" id="SM00062"/>
    </source>
</evidence>
<dbReference type="CDD" id="cd01004">
    <property type="entry name" value="PBP2_MidA_like"/>
    <property type="match status" value="1"/>
</dbReference>
<protein>
    <submittedName>
        <fullName evidence="4">ABC transporter substrate-binding protein</fullName>
    </submittedName>
</protein>
<dbReference type="PANTHER" id="PTHR35936">
    <property type="entry name" value="MEMBRANE-BOUND LYTIC MUREIN TRANSGLYCOSYLASE F"/>
    <property type="match status" value="1"/>
</dbReference>
<gene>
    <name evidence="4" type="ORF">D6Z83_07965</name>
    <name evidence="5" type="ORF">EBE87_14400</name>
</gene>
<accession>A0A3A9K017</accession>
<keyword evidence="1 2" id="KW-0732">Signal</keyword>
<evidence type="ECO:0000313" key="6">
    <source>
        <dbReference type="Proteomes" id="UP000274097"/>
    </source>
</evidence>
<feature type="chain" id="PRO_5017441951" evidence="2">
    <location>
        <begin position="22"/>
        <end position="275"/>
    </location>
</feature>
<dbReference type="PANTHER" id="PTHR35936:SF17">
    <property type="entry name" value="ARGININE-BINDING EXTRACELLULAR PROTEIN ARTP"/>
    <property type="match status" value="1"/>
</dbReference>
<dbReference type="Pfam" id="PF00497">
    <property type="entry name" value="SBP_bac_3"/>
    <property type="match status" value="1"/>
</dbReference>
<dbReference type="EMBL" id="RFLX01000010">
    <property type="protein sequence ID" value="RMI20655.1"/>
    <property type="molecule type" value="Genomic_DNA"/>
</dbReference>
<evidence type="ECO:0000256" key="1">
    <source>
        <dbReference type="ARBA" id="ARBA00022729"/>
    </source>
</evidence>
<dbReference type="OrthoDB" id="7341446at2"/>
<name>A0A3A9K017_9PROT</name>
<sequence>MRMKFLSAGIVAMVFMAPAFAQELPEAVRKQGHLRVGIEATYPPMAYKDPATNERRGVNVDLVTAIGKELGIELRWEEMAFAQLIPAIATNRVDFSGSSMTDLPSRREKLSFVDYISTGAQIFTTVQQQKGAQQPIDFCGRSIATPRTTNYFPQAQAWSEKNCVAAGKPPIRVIGTEGAAAARTDLQQGRADGAILGAEYVVYLSQQNPGTFVTIGEPISRNLSGMAFAKEQAPLRDAVAGALNRMISNGTYMEILKKHGLEKQALSAITIDAGE</sequence>
<evidence type="ECO:0000313" key="4">
    <source>
        <dbReference type="EMBL" id="RKK04699.1"/>
    </source>
</evidence>
<feature type="domain" description="Solute-binding protein family 3/N-terminal" evidence="3">
    <location>
        <begin position="33"/>
        <end position="263"/>
    </location>
</feature>
<dbReference type="AlphaFoldDB" id="A0A3A9K017"/>
<reference evidence="4 7" key="1">
    <citation type="submission" date="2018-09" db="EMBL/GenBank/DDBJ databases">
        <title>Roseomonas sp. nov., isolated from feces of Tibetan antelopes in the Qinghai-Tibet plateau, China.</title>
        <authorList>
            <person name="Tian Z."/>
        </authorList>
    </citation>
    <scope>NUCLEOTIDE SEQUENCE [LARGE SCALE GENOMIC DNA]</scope>
    <source>
        <strain evidence="5 6">Z23</strain>
        <strain evidence="4 7">Z24</strain>
    </source>
</reference>
<organism evidence="4 7">
    <name type="scientific">Teichococcus wenyumeiae</name>
    <dbReference type="NCBI Taxonomy" id="2478470"/>
    <lineage>
        <taxon>Bacteria</taxon>
        <taxon>Pseudomonadati</taxon>
        <taxon>Pseudomonadota</taxon>
        <taxon>Alphaproteobacteria</taxon>
        <taxon>Acetobacterales</taxon>
        <taxon>Roseomonadaceae</taxon>
        <taxon>Roseomonas</taxon>
    </lineage>
</organism>
<keyword evidence="6" id="KW-1185">Reference proteome</keyword>
<dbReference type="InterPro" id="IPR001638">
    <property type="entry name" value="Solute-binding_3/MltF_N"/>
</dbReference>
<dbReference type="SMART" id="SM00062">
    <property type="entry name" value="PBPb"/>
    <property type="match status" value="1"/>
</dbReference>
<evidence type="ECO:0000313" key="5">
    <source>
        <dbReference type="EMBL" id="RMI20655.1"/>
    </source>
</evidence>
<dbReference type="FunCoup" id="A0A3A9K017">
    <property type="interactions" value="286"/>
</dbReference>